<dbReference type="PANTHER" id="PTHR45912:SF3">
    <property type="entry name" value="CILIA- AND FLAGELLA-ASSOCIATED PROTEIN 47"/>
    <property type="match status" value="1"/>
</dbReference>
<dbReference type="InterPro" id="IPR024361">
    <property type="entry name" value="BACON"/>
</dbReference>
<dbReference type="GO" id="GO:0004553">
    <property type="term" value="F:hydrolase activity, hydrolyzing O-glycosyl compounds"/>
    <property type="evidence" value="ECO:0007669"/>
    <property type="project" value="UniProtKB-ARBA"/>
</dbReference>
<evidence type="ECO:0000313" key="2">
    <source>
        <dbReference type="EMBL" id="RHL96580.1"/>
    </source>
</evidence>
<reference evidence="2 3" key="1">
    <citation type="submission" date="2018-08" db="EMBL/GenBank/DDBJ databases">
        <title>A genome reference for cultivated species of the human gut microbiota.</title>
        <authorList>
            <person name="Zou Y."/>
            <person name="Xue W."/>
            <person name="Luo G."/>
        </authorList>
    </citation>
    <scope>NUCLEOTIDE SEQUENCE [LARGE SCALE GENOMIC DNA]</scope>
    <source>
        <strain evidence="2 3">AF36-16BH</strain>
    </source>
</reference>
<dbReference type="Pfam" id="PF13385">
    <property type="entry name" value="Laminin_G_3"/>
    <property type="match status" value="1"/>
</dbReference>
<dbReference type="Pfam" id="PF13620">
    <property type="entry name" value="CarboxypepD_reg"/>
    <property type="match status" value="1"/>
</dbReference>
<dbReference type="Gene3D" id="2.60.40.10">
    <property type="entry name" value="Immunoglobulins"/>
    <property type="match status" value="3"/>
</dbReference>
<dbReference type="Gene3D" id="2.60.40.1120">
    <property type="entry name" value="Carboxypeptidase-like, regulatory domain"/>
    <property type="match status" value="1"/>
</dbReference>
<name>A0A415NFS6_9BACE</name>
<protein>
    <recommendedName>
        <fullName evidence="1">BACON domain-containing protein</fullName>
    </recommendedName>
</protein>
<organism evidence="2 3">
    <name type="scientific">Bacteroides intestinalis</name>
    <dbReference type="NCBI Taxonomy" id="329854"/>
    <lineage>
        <taxon>Bacteria</taxon>
        <taxon>Pseudomonadati</taxon>
        <taxon>Bacteroidota</taxon>
        <taxon>Bacteroidia</taxon>
        <taxon>Bacteroidales</taxon>
        <taxon>Bacteroidaceae</taxon>
        <taxon>Bacteroides</taxon>
    </lineage>
</organism>
<dbReference type="AlphaFoldDB" id="A0A415NFS6"/>
<dbReference type="Pfam" id="PF19190">
    <property type="entry name" value="BACON_2"/>
    <property type="match status" value="3"/>
</dbReference>
<feature type="domain" description="BACON" evidence="1">
    <location>
        <begin position="203"/>
        <end position="283"/>
    </location>
</feature>
<comment type="caution">
    <text evidence="2">The sequence shown here is derived from an EMBL/GenBank/DDBJ whole genome shotgun (WGS) entry which is preliminary data.</text>
</comment>
<proteinExistence type="predicted"/>
<dbReference type="InterPro" id="IPR013783">
    <property type="entry name" value="Ig-like_fold"/>
</dbReference>
<dbReference type="EMBL" id="QRPE01000001">
    <property type="protein sequence ID" value="RHL96580.1"/>
    <property type="molecule type" value="Genomic_DNA"/>
</dbReference>
<feature type="domain" description="BACON" evidence="1">
    <location>
        <begin position="300"/>
        <end position="388"/>
    </location>
</feature>
<dbReference type="SUPFAM" id="SSF49899">
    <property type="entry name" value="Concanavalin A-like lectins/glucanases"/>
    <property type="match status" value="1"/>
</dbReference>
<feature type="domain" description="BACON" evidence="1">
    <location>
        <begin position="104"/>
        <end position="185"/>
    </location>
</feature>
<accession>A0A415NFS6</accession>
<dbReference type="InterPro" id="IPR013320">
    <property type="entry name" value="ConA-like_dom_sf"/>
</dbReference>
<dbReference type="PANTHER" id="PTHR45912">
    <property type="entry name" value="CILIA- AND FLAGELLA-ASSOCIATED PROTEIN 47"/>
    <property type="match status" value="1"/>
</dbReference>
<dbReference type="Gene3D" id="2.60.120.200">
    <property type="match status" value="1"/>
</dbReference>
<evidence type="ECO:0000313" key="3">
    <source>
        <dbReference type="Proteomes" id="UP000285013"/>
    </source>
</evidence>
<dbReference type="GO" id="GO:0005975">
    <property type="term" value="P:carbohydrate metabolic process"/>
    <property type="evidence" value="ECO:0007669"/>
    <property type="project" value="UniProtKB-ARBA"/>
</dbReference>
<dbReference type="InterPro" id="IPR008969">
    <property type="entry name" value="CarboxyPept-like_regulatory"/>
</dbReference>
<dbReference type="SUPFAM" id="SSF49464">
    <property type="entry name" value="Carboxypeptidase regulatory domain-like"/>
    <property type="match status" value="1"/>
</dbReference>
<gene>
    <name evidence="2" type="ORF">DWZ95_00705</name>
</gene>
<dbReference type="Proteomes" id="UP000285013">
    <property type="component" value="Unassembled WGS sequence"/>
</dbReference>
<evidence type="ECO:0000259" key="1">
    <source>
        <dbReference type="Pfam" id="PF19190"/>
    </source>
</evidence>
<sequence length="629" mass="67660">MLLLLAIGACTSSEEEIIGSIYGKVTDSKNGKVLQGVTITLIPGGLSRTTGSDGTYEFLDLEAKQYQVQAQKMGYVTDTKSVNVLVGQAASGDMRLTPEKKDAEITITPSSLNFGTTQEEMSVTITNNGNTETEWTLELGSNSWLSANPKAGRIGSNKTQSIVFSANRDKLGESKSVVVNLSAFGNSFPISISCSPKDDKKPEMSVSPTTLDFGDTAQEQTLEIKNTGEANLNWKIEGITSDCITVSESEGTVAPSGNRVVQVKLDRSKMSNDLSTSFIVSDGTKEEAIIVKAVKAKAILSISPKNLDFGEEQTELQLNIGNTGNAELSWNITNVSDECLSVAATSGKVPARGSSEVIVKLNRSTMPQTLNATITISDGTQEEKVAVTAVKGSVTAGTVIPEGMYVYYKFDNDFNDATENAVHGFGSNSPTFVEGVAADSKAVKLNRTNNSSFVVPKPIIDSRDMTISFWGKDFGDGNIFYMVSSHQNSPMFTFSMKNGALKFVVTLYNNGYQYAKTGTFMHPTLTDGKWHHVALTSDFNKTTYATITTNLYVDGQLVDVVTEDANPFSEAETSGNSYGSGTKFIMGGSVKLSNSNTLNGTNMAVDNFRVYDTRHLSASEIKSIYDAKQ</sequence>